<reference evidence="1" key="1">
    <citation type="submission" date="2021-02" db="EMBL/GenBank/DDBJ databases">
        <authorList>
            <person name="Nowell W R."/>
        </authorList>
    </citation>
    <scope>NUCLEOTIDE SEQUENCE</scope>
</reference>
<accession>A0A818P502</accession>
<organism evidence="1 2">
    <name type="scientific">Adineta steineri</name>
    <dbReference type="NCBI Taxonomy" id="433720"/>
    <lineage>
        <taxon>Eukaryota</taxon>
        <taxon>Metazoa</taxon>
        <taxon>Spiralia</taxon>
        <taxon>Gnathifera</taxon>
        <taxon>Rotifera</taxon>
        <taxon>Eurotatoria</taxon>
        <taxon>Bdelloidea</taxon>
        <taxon>Adinetida</taxon>
        <taxon>Adinetidae</taxon>
        <taxon>Adineta</taxon>
    </lineage>
</organism>
<sequence>MKQKFRLNVPVILPNQTNLVEFINEISTKIGETIDINPNQIKATLTRPTVIMTELMKKGGHTGDKF</sequence>
<gene>
    <name evidence="1" type="ORF">OXD698_LOCUS7144</name>
</gene>
<protein>
    <submittedName>
        <fullName evidence="1">Uncharacterized protein</fullName>
    </submittedName>
</protein>
<evidence type="ECO:0000313" key="2">
    <source>
        <dbReference type="Proteomes" id="UP000663844"/>
    </source>
</evidence>
<evidence type="ECO:0000313" key="1">
    <source>
        <dbReference type="EMBL" id="CAF3615425.1"/>
    </source>
</evidence>
<dbReference type="Proteomes" id="UP000663844">
    <property type="component" value="Unassembled WGS sequence"/>
</dbReference>
<dbReference type="EMBL" id="CAJOAZ010000322">
    <property type="protein sequence ID" value="CAF3615425.1"/>
    <property type="molecule type" value="Genomic_DNA"/>
</dbReference>
<comment type="caution">
    <text evidence="1">The sequence shown here is derived from an EMBL/GenBank/DDBJ whole genome shotgun (WGS) entry which is preliminary data.</text>
</comment>
<dbReference type="AlphaFoldDB" id="A0A818P502"/>
<name>A0A818P502_9BILA</name>
<proteinExistence type="predicted"/>